<comment type="function">
    <text evidence="1">Catalyzes the irreversible reduction of 2,3-butanediol to (S)-acetoin in the presence of NADH.</text>
</comment>
<dbReference type="OrthoDB" id="9775296at2"/>
<evidence type="ECO:0000256" key="8">
    <source>
        <dbReference type="ARBA" id="ARBA00047315"/>
    </source>
</evidence>
<dbReference type="CDD" id="cd05233">
    <property type="entry name" value="SDR_c"/>
    <property type="match status" value="1"/>
</dbReference>
<dbReference type="Gene3D" id="3.40.50.720">
    <property type="entry name" value="NAD(P)-binding Rossmann-like Domain"/>
    <property type="match status" value="1"/>
</dbReference>
<dbReference type="GeneID" id="35294612"/>
<dbReference type="PROSITE" id="PS00061">
    <property type="entry name" value="ADH_SHORT"/>
    <property type="match status" value="1"/>
</dbReference>
<evidence type="ECO:0000256" key="7">
    <source>
        <dbReference type="ARBA" id="ARBA00031758"/>
    </source>
</evidence>
<evidence type="ECO:0000256" key="9">
    <source>
        <dbReference type="RuleBase" id="RU000363"/>
    </source>
</evidence>
<comment type="catalytic activity">
    <reaction evidence="8">
        <text>(S)-acetoin + NAD(+) = diacetyl + NADH + H(+)</text>
        <dbReference type="Rhea" id="RHEA:27286"/>
        <dbReference type="ChEBI" id="CHEBI:15378"/>
        <dbReference type="ChEBI" id="CHEBI:15687"/>
        <dbReference type="ChEBI" id="CHEBI:16583"/>
        <dbReference type="ChEBI" id="CHEBI:57540"/>
        <dbReference type="ChEBI" id="CHEBI:57945"/>
        <dbReference type="EC" id="1.1.1.304"/>
    </reaction>
</comment>
<keyword evidence="5 11" id="KW-0560">Oxidoreductase</keyword>
<dbReference type="InterPro" id="IPR036291">
    <property type="entry name" value="NAD(P)-bd_dom_sf"/>
</dbReference>
<dbReference type="STRING" id="1855823.MCCS_04690"/>
<dbReference type="InterPro" id="IPR020904">
    <property type="entry name" value="Sc_DH/Rdtase_CS"/>
</dbReference>
<sequence>MESLQNKTALITGGSRGIGLQIAKALAHEGVHIAITGRNIEHLEAAVDLLSDFDVDVTAIVCDSVNKDDIKAAVAHTLETFDRIDILINNAGIMQSSSFLETSEEDLNKMMAVNVYGPFHFMQEVLPHMIEQQSGDIVNMSSMSAVNAGPTSSAYSASKFALSGLSDGVMREMRQHNIRTFLIHPSAVLTDLIGEVTLDPESMTHPEDIAEVIVSQLKINRRTFVRTNQIWATNPTKL</sequence>
<accession>A0A1W7A941</accession>
<evidence type="ECO:0000259" key="10">
    <source>
        <dbReference type="SMART" id="SM00822"/>
    </source>
</evidence>
<dbReference type="PANTHER" id="PTHR44196">
    <property type="entry name" value="DEHYDROGENASE/REDUCTASE SDR FAMILY MEMBER 7B"/>
    <property type="match status" value="1"/>
</dbReference>
<name>A0A1W7A941_9STAP</name>
<dbReference type="Pfam" id="PF00106">
    <property type="entry name" value="adh_short"/>
    <property type="match status" value="1"/>
</dbReference>
<gene>
    <name evidence="11" type="primary">baiA1</name>
    <name evidence="11" type="ORF">MCCS_04690</name>
</gene>
<evidence type="ECO:0000256" key="4">
    <source>
        <dbReference type="ARBA" id="ARBA00016110"/>
    </source>
</evidence>
<evidence type="ECO:0000256" key="6">
    <source>
        <dbReference type="ARBA" id="ARBA00029989"/>
    </source>
</evidence>
<dbReference type="GO" id="GO:0052588">
    <property type="term" value="F:diacetyl reductase ((S)-acetoin forming) (NAD+) activity"/>
    <property type="evidence" value="ECO:0007669"/>
    <property type="project" value="UniProtKB-EC"/>
</dbReference>
<dbReference type="Proteomes" id="UP000194154">
    <property type="component" value="Chromosome"/>
</dbReference>
<dbReference type="PANTHER" id="PTHR44196:SF1">
    <property type="entry name" value="DEHYDROGENASE_REDUCTASE SDR FAMILY MEMBER 7B"/>
    <property type="match status" value="1"/>
</dbReference>
<dbReference type="KEGG" id="mcak:MCCS_04690"/>
<dbReference type="InterPro" id="IPR057326">
    <property type="entry name" value="KR_dom"/>
</dbReference>
<dbReference type="SMART" id="SM00822">
    <property type="entry name" value="PKS_KR"/>
    <property type="match status" value="1"/>
</dbReference>
<reference evidence="11 12" key="1">
    <citation type="journal article" date="2017" name="Int. J. Syst. Evol. Microbiol.">
        <title>Macrococcus canis sp. nov., a skin bacterium associated with infections in dogs.</title>
        <authorList>
            <person name="Gobeli Brawand S."/>
            <person name="Cotting K."/>
            <person name="Gomez-Sanz E."/>
            <person name="Collaud A."/>
            <person name="Thomann A."/>
            <person name="Brodard I."/>
            <person name="Rodriguez-Campos S."/>
            <person name="Strauss C."/>
            <person name="Perreten V."/>
        </authorList>
    </citation>
    <scope>NUCLEOTIDE SEQUENCE [LARGE SCALE GENOMIC DNA]</scope>
    <source>
        <strain evidence="11 12">KM45013</strain>
    </source>
</reference>
<dbReference type="InterPro" id="IPR002347">
    <property type="entry name" value="SDR_fam"/>
</dbReference>
<dbReference type="SUPFAM" id="SSF51735">
    <property type="entry name" value="NAD(P)-binding Rossmann-fold domains"/>
    <property type="match status" value="1"/>
</dbReference>
<dbReference type="EC" id="1.1.1.304" evidence="3"/>
<dbReference type="EMBL" id="CP021059">
    <property type="protein sequence ID" value="ARQ06132.1"/>
    <property type="molecule type" value="Genomic_DNA"/>
</dbReference>
<feature type="domain" description="Ketoreductase" evidence="10">
    <location>
        <begin position="7"/>
        <end position="191"/>
    </location>
</feature>
<organism evidence="11 12">
    <name type="scientific">Macrococcoides canis</name>
    <dbReference type="NCBI Taxonomy" id="1855823"/>
    <lineage>
        <taxon>Bacteria</taxon>
        <taxon>Bacillati</taxon>
        <taxon>Bacillota</taxon>
        <taxon>Bacilli</taxon>
        <taxon>Bacillales</taxon>
        <taxon>Staphylococcaceae</taxon>
        <taxon>Macrococcoides</taxon>
    </lineage>
</organism>
<evidence type="ECO:0000256" key="1">
    <source>
        <dbReference type="ARBA" id="ARBA00003200"/>
    </source>
</evidence>
<evidence type="ECO:0000256" key="3">
    <source>
        <dbReference type="ARBA" id="ARBA00012848"/>
    </source>
</evidence>
<dbReference type="GO" id="GO:0016020">
    <property type="term" value="C:membrane"/>
    <property type="evidence" value="ECO:0007669"/>
    <property type="project" value="TreeGrafter"/>
</dbReference>
<comment type="similarity">
    <text evidence="2 9">Belongs to the short-chain dehydrogenases/reductases (SDR) family.</text>
</comment>
<proteinExistence type="inferred from homology"/>
<evidence type="ECO:0000313" key="12">
    <source>
        <dbReference type="Proteomes" id="UP000194154"/>
    </source>
</evidence>
<dbReference type="GO" id="GO:0008206">
    <property type="term" value="P:bile acid metabolic process"/>
    <property type="evidence" value="ECO:0007669"/>
    <property type="project" value="UniProtKB-ARBA"/>
</dbReference>
<dbReference type="PRINTS" id="PR00080">
    <property type="entry name" value="SDRFAMILY"/>
</dbReference>
<dbReference type="FunFam" id="3.40.50.720:FF:000084">
    <property type="entry name" value="Short-chain dehydrogenase reductase"/>
    <property type="match status" value="1"/>
</dbReference>
<dbReference type="RefSeq" id="WP_086041818.1">
    <property type="nucleotide sequence ID" value="NZ_CBCRZA010000003.1"/>
</dbReference>
<evidence type="ECO:0000256" key="2">
    <source>
        <dbReference type="ARBA" id="ARBA00006484"/>
    </source>
</evidence>
<dbReference type="AlphaFoldDB" id="A0A1W7A941"/>
<evidence type="ECO:0000313" key="11">
    <source>
        <dbReference type="EMBL" id="ARQ06132.1"/>
    </source>
</evidence>
<dbReference type="PRINTS" id="PR00081">
    <property type="entry name" value="GDHRDH"/>
</dbReference>
<evidence type="ECO:0000256" key="5">
    <source>
        <dbReference type="ARBA" id="ARBA00023002"/>
    </source>
</evidence>
<protein>
    <recommendedName>
        <fullName evidence="4">Diacetyl reductase [(S)-acetoin forming]</fullName>
        <ecNumber evidence="3">1.1.1.304</ecNumber>
    </recommendedName>
    <alternativeName>
        <fullName evidence="6">Acetoin(diacetyl) reductase</fullName>
    </alternativeName>
    <alternativeName>
        <fullName evidence="7">Meso-2,3-butanediol dehydrogenase</fullName>
    </alternativeName>
</protein>
<keyword evidence="12" id="KW-1185">Reference proteome</keyword>